<dbReference type="Proteomes" id="UP001524501">
    <property type="component" value="Unassembled WGS sequence"/>
</dbReference>
<dbReference type="EMBL" id="JANFQF010000004">
    <property type="protein sequence ID" value="MCQ4118731.1"/>
    <property type="molecule type" value="Genomic_DNA"/>
</dbReference>
<proteinExistence type="predicted"/>
<reference evidence="1 2" key="1">
    <citation type="submission" date="2022-07" db="EMBL/GenBank/DDBJ databases">
        <title>Degradation activity of malathion, p-nitrophenol and potential low-temperature adaptation strategy of Rhodococcus sp. FXJ9.536.</title>
        <authorList>
            <person name="Huang J."/>
            <person name="Huang Y."/>
        </authorList>
    </citation>
    <scope>NUCLEOTIDE SEQUENCE [LARGE SCALE GENOMIC DNA]</scope>
    <source>
        <strain evidence="1 2">FXJ9.536</strain>
    </source>
</reference>
<dbReference type="Pfam" id="PF17174">
    <property type="entry name" value="DUF5130"/>
    <property type="match status" value="1"/>
</dbReference>
<organism evidence="1 2">
    <name type="scientific">Rhodococcus tibetensis</name>
    <dbReference type="NCBI Taxonomy" id="2965064"/>
    <lineage>
        <taxon>Bacteria</taxon>
        <taxon>Bacillati</taxon>
        <taxon>Actinomycetota</taxon>
        <taxon>Actinomycetes</taxon>
        <taxon>Mycobacteriales</taxon>
        <taxon>Nocardiaceae</taxon>
        <taxon>Rhodococcus</taxon>
    </lineage>
</organism>
<gene>
    <name evidence="1" type="ORF">NOF53_06010</name>
</gene>
<dbReference type="Gene3D" id="3.10.310.50">
    <property type="match status" value="1"/>
</dbReference>
<keyword evidence="2" id="KW-1185">Reference proteome</keyword>
<accession>A0ABT1Q902</accession>
<sequence>MASGDLIPASRVSEEDLPVGSVVTASGRVSGVHRAGEPFEDDLPFTTDELVRLDDALTEGTRMTKVRFNAYIGDLGVDTAVGADALFPSTPEAERSVLIAVSPNQRTVEIRSGVAVADRVTDRVSQLGATAAVASFGDGDLIDGLVSAIRVMSAAISSP</sequence>
<dbReference type="RefSeq" id="WP_255966383.1">
    <property type="nucleotide sequence ID" value="NZ_JANFQF010000004.1"/>
</dbReference>
<evidence type="ECO:0000313" key="2">
    <source>
        <dbReference type="Proteomes" id="UP001524501"/>
    </source>
</evidence>
<evidence type="ECO:0000313" key="1">
    <source>
        <dbReference type="EMBL" id="MCQ4118731.1"/>
    </source>
</evidence>
<name>A0ABT1Q902_9NOCA</name>
<comment type="caution">
    <text evidence="1">The sequence shown here is derived from an EMBL/GenBank/DDBJ whole genome shotgun (WGS) entry which is preliminary data.</text>
</comment>
<dbReference type="InterPro" id="IPR033437">
    <property type="entry name" value="DUF5130"/>
</dbReference>
<protein>
    <submittedName>
        <fullName evidence="1">DUF5130 domain-containing protein</fullName>
    </submittedName>
</protein>